<comment type="caution">
    <text evidence="3">The sequence shown here is derived from an EMBL/GenBank/DDBJ whole genome shotgun (WGS) entry which is preliminary data.</text>
</comment>
<protein>
    <recommendedName>
        <fullName evidence="5">Serine/threonine protein kinase</fullName>
    </recommendedName>
</protein>
<feature type="compositionally biased region" description="Low complexity" evidence="1">
    <location>
        <begin position="226"/>
        <end position="236"/>
    </location>
</feature>
<accession>A0ABQ0X0H4</accession>
<keyword evidence="2" id="KW-1133">Transmembrane helix</keyword>
<name>A0ABQ0X0H4_9MICC</name>
<proteinExistence type="predicted"/>
<dbReference type="Proteomes" id="UP000321155">
    <property type="component" value="Unassembled WGS sequence"/>
</dbReference>
<feature type="transmembrane region" description="Helical" evidence="2">
    <location>
        <begin position="288"/>
        <end position="307"/>
    </location>
</feature>
<keyword evidence="2" id="KW-0472">Membrane</keyword>
<evidence type="ECO:0000313" key="4">
    <source>
        <dbReference type="Proteomes" id="UP000321155"/>
    </source>
</evidence>
<gene>
    <name evidence="3" type="ORF">KFL01_04020</name>
</gene>
<feature type="region of interest" description="Disordered" evidence="1">
    <location>
        <begin position="1"/>
        <end position="28"/>
    </location>
</feature>
<feature type="region of interest" description="Disordered" evidence="1">
    <location>
        <begin position="263"/>
        <end position="282"/>
    </location>
</feature>
<feature type="region of interest" description="Disordered" evidence="1">
    <location>
        <begin position="149"/>
        <end position="256"/>
    </location>
</feature>
<keyword evidence="4" id="KW-1185">Reference proteome</keyword>
<evidence type="ECO:0000256" key="1">
    <source>
        <dbReference type="SAM" id="MobiDB-lite"/>
    </source>
</evidence>
<organism evidence="3 4">
    <name type="scientific">Kocuria flava</name>
    <dbReference type="NCBI Taxonomy" id="446860"/>
    <lineage>
        <taxon>Bacteria</taxon>
        <taxon>Bacillati</taxon>
        <taxon>Actinomycetota</taxon>
        <taxon>Actinomycetes</taxon>
        <taxon>Micrococcales</taxon>
        <taxon>Micrococcaceae</taxon>
        <taxon>Kocuria</taxon>
    </lineage>
</organism>
<keyword evidence="2" id="KW-0812">Transmembrane</keyword>
<evidence type="ECO:0000313" key="3">
    <source>
        <dbReference type="EMBL" id="GEO91096.1"/>
    </source>
</evidence>
<evidence type="ECO:0008006" key="5">
    <source>
        <dbReference type="Google" id="ProtNLM"/>
    </source>
</evidence>
<feature type="region of interest" description="Disordered" evidence="1">
    <location>
        <begin position="319"/>
        <end position="353"/>
    </location>
</feature>
<reference evidence="3 4" key="1">
    <citation type="submission" date="2019-07" db="EMBL/GenBank/DDBJ databases">
        <title>Whole genome shotgun sequence of Kocuria flava NBRC 107626.</title>
        <authorList>
            <person name="Hosoyama A."/>
            <person name="Uohara A."/>
            <person name="Ohji S."/>
            <person name="Ichikawa N."/>
        </authorList>
    </citation>
    <scope>NUCLEOTIDE SEQUENCE [LARGE SCALE GENOMIC DNA]</scope>
    <source>
        <strain evidence="3 4">NBRC 107626</strain>
    </source>
</reference>
<sequence>MLSGRCPPGAAPHRNPPPRIPDPQGATVPAPLKLGAVLGGRYKVVADVLSTAEGDHVLEGQDQILGRRVSILLPAEQHTALLVENARSMANGSIGAPFQILDLGQAEAQTYLVTSHAPAADMLDSLLVEPHEVEDESLGDDIFGAPRATGGGAYLYEEPEPTSPTPVVPDAPSGGPGPTAPQPKVTRWEDDDSYDDAAPAPSVRTRLGRPVRVSATSTRTTMFDRAAAGGTAAAAGRSVGTEVDPGYDGDNRYDSWYDEHQETPYAEPEAPQPASSPAPRERRGGRGLVWLLLLLLALLVGAVVLSFDRLGGLFGGADPGTSTQAPAPAQDDDGQPSAQPSAAEEDGPEPQAASVQRIVPTNPGFMADQDAQLGQTVDGNPATYWISYGFSDQNFGNQAPSVGLVVELEEAAPVEEVLISQSAGSGGLFDVYVNDSPTLEGAQQVGSGSFTGPDITVSLSPAAQEEDHRYVIVNWTQLPQLTNPIAGFQYGLRIGEIALQ</sequence>
<dbReference type="EMBL" id="BJZR01000006">
    <property type="protein sequence ID" value="GEO91096.1"/>
    <property type="molecule type" value="Genomic_DNA"/>
</dbReference>
<evidence type="ECO:0000256" key="2">
    <source>
        <dbReference type="SAM" id="Phobius"/>
    </source>
</evidence>